<dbReference type="Proteomes" id="UP001190700">
    <property type="component" value="Unassembled WGS sequence"/>
</dbReference>
<proteinExistence type="predicted"/>
<dbReference type="EMBL" id="LGRX02022629">
    <property type="protein sequence ID" value="KAK3255420.1"/>
    <property type="molecule type" value="Genomic_DNA"/>
</dbReference>
<accession>A0AAE0F9B8</accession>
<name>A0AAE0F9B8_9CHLO</name>
<keyword evidence="3" id="KW-1185">Reference proteome</keyword>
<feature type="region of interest" description="Disordered" evidence="1">
    <location>
        <begin position="419"/>
        <end position="453"/>
    </location>
</feature>
<feature type="region of interest" description="Disordered" evidence="1">
    <location>
        <begin position="35"/>
        <end position="58"/>
    </location>
</feature>
<organism evidence="2 3">
    <name type="scientific">Cymbomonas tetramitiformis</name>
    <dbReference type="NCBI Taxonomy" id="36881"/>
    <lineage>
        <taxon>Eukaryota</taxon>
        <taxon>Viridiplantae</taxon>
        <taxon>Chlorophyta</taxon>
        <taxon>Pyramimonadophyceae</taxon>
        <taxon>Pyramimonadales</taxon>
        <taxon>Pyramimonadaceae</taxon>
        <taxon>Cymbomonas</taxon>
    </lineage>
</organism>
<dbReference type="InterPro" id="IPR000048">
    <property type="entry name" value="IQ_motif_EF-hand-BS"/>
</dbReference>
<dbReference type="SMART" id="SM00015">
    <property type="entry name" value="IQ"/>
    <property type="match status" value="1"/>
</dbReference>
<dbReference type="AlphaFoldDB" id="A0AAE0F9B8"/>
<feature type="compositionally biased region" description="Polar residues" evidence="1">
    <location>
        <begin position="36"/>
        <end position="53"/>
    </location>
</feature>
<sequence>MREKKEEARAVEHKYFLNVATLELHLRAGEKDVAQQELSNGARNTSTSSTTPALQLDEKGTGCFAPVRVASQAHAKRSSRQAPIPEVVSSGNSELLAKGEKRFPAIERVLQARGRVSGQDDGINIRDRLTYITSGLLRETKDFEEMPYTTASTQGEDTQLTSLTVVNESAKLSATPRGTLMEEDAMFVAAARVLQMYIRRFLREKVRRARHFCALHFIRQWRSTFRRRREERRSIILVQAHIKGFLARREAELMKALQPLHASWNLRRLASCLNEWQVWAALVHDLRADIWNRQIRYGQRSHLHLGANFNVDAIFREEGMAKVGTRWRIWRMMASTWMRWLKFATIDAHIQAHKHSTPGAPISVHFDPREELVGISPGGSVRWPGLFGVLGRGGSVGGSKLALRRGECGALSHANTAPALGAESGARPLRPPPRLSEVPLSTSPPEPLALEGGSGIESASALASELCKADDYRVLPAGSSSTACLAQSCRRTQKRRTGYEASVNLVNPRRNPIGGIRGFELPQGEQSLLQLSLAFSQWGACVDSIPPCSHAARVDCLERRKAEAERSGRLREIRLRIAYRQRAAMRCAWFAWKTEADCAARQRELRALAFQAWSAVTLQVAQLQRLFATKGRRRRVEAFLRAWLQQLALARERSTWWVEPGNTG</sequence>
<evidence type="ECO:0000313" key="3">
    <source>
        <dbReference type="Proteomes" id="UP001190700"/>
    </source>
</evidence>
<reference evidence="2 3" key="1">
    <citation type="journal article" date="2015" name="Genome Biol. Evol.">
        <title>Comparative Genomics of a Bacterivorous Green Alga Reveals Evolutionary Causalities and Consequences of Phago-Mixotrophic Mode of Nutrition.</title>
        <authorList>
            <person name="Burns J.A."/>
            <person name="Paasch A."/>
            <person name="Narechania A."/>
            <person name="Kim E."/>
        </authorList>
    </citation>
    <scope>NUCLEOTIDE SEQUENCE [LARGE SCALE GENOMIC DNA]</scope>
    <source>
        <strain evidence="2 3">PLY_AMNH</strain>
    </source>
</reference>
<evidence type="ECO:0000313" key="2">
    <source>
        <dbReference type="EMBL" id="KAK3255420.1"/>
    </source>
</evidence>
<dbReference type="PROSITE" id="PS50096">
    <property type="entry name" value="IQ"/>
    <property type="match status" value="1"/>
</dbReference>
<protein>
    <submittedName>
        <fullName evidence="2">Uncharacterized protein</fullName>
    </submittedName>
</protein>
<comment type="caution">
    <text evidence="2">The sequence shown here is derived from an EMBL/GenBank/DDBJ whole genome shotgun (WGS) entry which is preliminary data.</text>
</comment>
<gene>
    <name evidence="2" type="ORF">CYMTET_35395</name>
</gene>
<evidence type="ECO:0000256" key="1">
    <source>
        <dbReference type="SAM" id="MobiDB-lite"/>
    </source>
</evidence>